<comment type="caution">
    <text evidence="1">The sequence shown here is derived from an EMBL/GenBank/DDBJ whole genome shotgun (WGS) entry which is preliminary data.</text>
</comment>
<name>A0A4Z2ILB3_9TELE</name>
<dbReference type="AlphaFoldDB" id="A0A4Z2ILB3"/>
<protein>
    <submittedName>
        <fullName evidence="1">Uncharacterized protein</fullName>
    </submittedName>
</protein>
<dbReference type="Proteomes" id="UP000314294">
    <property type="component" value="Unassembled WGS sequence"/>
</dbReference>
<keyword evidence="2" id="KW-1185">Reference proteome</keyword>
<sequence length="143" mass="15544">MSSSSTSWMLRGRWGGVNLQHSNTRGSGCFSAPPELQRPPQEPLLQGERLRGAGGSVQLAELRVRPDQTVDVSDEPPVAAQAAAGRRVGLHEAALARVQLRPAVRDVGDDARQRKPLLGPRGMLVRLVVTVQELERTNKLVEL</sequence>
<gene>
    <name evidence="1" type="ORF">EYF80_011494</name>
</gene>
<accession>A0A4Z2ILB3</accession>
<organism evidence="1 2">
    <name type="scientific">Liparis tanakae</name>
    <name type="common">Tanaka's snailfish</name>
    <dbReference type="NCBI Taxonomy" id="230148"/>
    <lineage>
        <taxon>Eukaryota</taxon>
        <taxon>Metazoa</taxon>
        <taxon>Chordata</taxon>
        <taxon>Craniata</taxon>
        <taxon>Vertebrata</taxon>
        <taxon>Euteleostomi</taxon>
        <taxon>Actinopterygii</taxon>
        <taxon>Neopterygii</taxon>
        <taxon>Teleostei</taxon>
        <taxon>Neoteleostei</taxon>
        <taxon>Acanthomorphata</taxon>
        <taxon>Eupercaria</taxon>
        <taxon>Perciformes</taxon>
        <taxon>Cottioidei</taxon>
        <taxon>Cottales</taxon>
        <taxon>Liparidae</taxon>
        <taxon>Liparis</taxon>
    </lineage>
</organism>
<proteinExistence type="predicted"/>
<dbReference type="EMBL" id="SRLO01000075">
    <property type="protein sequence ID" value="TNN78254.1"/>
    <property type="molecule type" value="Genomic_DNA"/>
</dbReference>
<evidence type="ECO:0000313" key="2">
    <source>
        <dbReference type="Proteomes" id="UP000314294"/>
    </source>
</evidence>
<evidence type="ECO:0000313" key="1">
    <source>
        <dbReference type="EMBL" id="TNN78254.1"/>
    </source>
</evidence>
<reference evidence="1 2" key="1">
    <citation type="submission" date="2019-03" db="EMBL/GenBank/DDBJ databases">
        <title>First draft genome of Liparis tanakae, snailfish: a comprehensive survey of snailfish specific genes.</title>
        <authorList>
            <person name="Kim W."/>
            <person name="Song I."/>
            <person name="Jeong J.-H."/>
            <person name="Kim D."/>
            <person name="Kim S."/>
            <person name="Ryu S."/>
            <person name="Song J.Y."/>
            <person name="Lee S.K."/>
        </authorList>
    </citation>
    <scope>NUCLEOTIDE SEQUENCE [LARGE SCALE GENOMIC DNA]</scope>
    <source>
        <tissue evidence="1">Muscle</tissue>
    </source>
</reference>